<name>H3BX97_TETNG</name>
<evidence type="ECO:0000313" key="3">
    <source>
        <dbReference type="Proteomes" id="UP000007303"/>
    </source>
</evidence>
<dbReference type="Ensembl" id="ENSTNIT00000002567.1">
    <property type="protein sequence ID" value="ENSTNIP00000000610.1"/>
    <property type="gene ID" value="ENSTNIG00000001587.1"/>
</dbReference>
<dbReference type="AlphaFoldDB" id="H3BX97"/>
<evidence type="ECO:0000256" key="1">
    <source>
        <dbReference type="SAM" id="SignalP"/>
    </source>
</evidence>
<feature type="signal peptide" evidence="1">
    <location>
        <begin position="1"/>
        <end position="40"/>
    </location>
</feature>
<dbReference type="CDD" id="cd23611">
    <property type="entry name" value="TFP_LU_ECD_THFP5"/>
    <property type="match status" value="1"/>
</dbReference>
<dbReference type="InParanoid" id="H3BX97"/>
<protein>
    <recommendedName>
        <fullName evidence="4">CD59 glycoprotein-like</fullName>
    </recommendedName>
</protein>
<reference evidence="2" key="2">
    <citation type="submission" date="2025-08" db="UniProtKB">
        <authorList>
            <consortium name="Ensembl"/>
        </authorList>
    </citation>
    <scope>IDENTIFICATION</scope>
</reference>
<accession>H3BX97</accession>
<dbReference type="Proteomes" id="UP000007303">
    <property type="component" value="Unassembled WGS sequence"/>
</dbReference>
<dbReference type="Gene3D" id="2.10.60.10">
    <property type="entry name" value="CD59"/>
    <property type="match status" value="1"/>
</dbReference>
<dbReference type="HOGENOM" id="CLU_181161_0_0_1"/>
<reference evidence="3" key="1">
    <citation type="journal article" date="2004" name="Nature">
        <title>Genome duplication in the teleost fish Tetraodon nigroviridis reveals the early vertebrate proto-karyotype.</title>
        <authorList>
            <person name="Jaillon O."/>
            <person name="Aury J.-M."/>
            <person name="Brunet F."/>
            <person name="Petit J.-L."/>
            <person name="Stange-Thomann N."/>
            <person name="Mauceli E."/>
            <person name="Bouneau L."/>
            <person name="Fischer C."/>
            <person name="Ozouf-Costaz C."/>
            <person name="Bernot A."/>
            <person name="Nicaud S."/>
            <person name="Jaffe D."/>
            <person name="Fisher S."/>
            <person name="Lutfalla G."/>
            <person name="Dossat C."/>
            <person name="Segurens B."/>
            <person name="Dasilva C."/>
            <person name="Salanoubat M."/>
            <person name="Levy M."/>
            <person name="Boudet N."/>
            <person name="Castellano S."/>
            <person name="Anthouard V."/>
            <person name="Jubin C."/>
            <person name="Castelli V."/>
            <person name="Katinka M."/>
            <person name="Vacherie B."/>
            <person name="Biemont C."/>
            <person name="Skalli Z."/>
            <person name="Cattolico L."/>
            <person name="Poulain J."/>
            <person name="De Berardinis V."/>
            <person name="Cruaud C."/>
            <person name="Duprat S."/>
            <person name="Brottier P."/>
            <person name="Coutanceau J.-P."/>
            <person name="Gouzy J."/>
            <person name="Parra G."/>
            <person name="Lardier G."/>
            <person name="Chapple C."/>
            <person name="McKernan K.J."/>
            <person name="McEwan P."/>
            <person name="Bosak S."/>
            <person name="Kellis M."/>
            <person name="Volff J.-N."/>
            <person name="Guigo R."/>
            <person name="Zody M.C."/>
            <person name="Mesirov J."/>
            <person name="Lindblad-Toh K."/>
            <person name="Birren B."/>
            <person name="Nusbaum C."/>
            <person name="Kahn D."/>
            <person name="Robinson-Rechavi M."/>
            <person name="Laudet V."/>
            <person name="Schachter V."/>
            <person name="Quetier F."/>
            <person name="Saurin W."/>
            <person name="Scarpelli C."/>
            <person name="Wincker P."/>
            <person name="Lander E.S."/>
            <person name="Weissenbach J."/>
            <person name="Roest Crollius H."/>
        </authorList>
    </citation>
    <scope>NUCLEOTIDE SEQUENCE [LARGE SCALE GENOMIC DNA]</scope>
</reference>
<sequence length="113" mass="12348">MHQSLAETKVGRVHEAALLNVMKFWVLALAAALLFSAGESLNCHRCVSKVPGGECELSVETCKPDKNGCAAARFLRSPFAQFQKCMSLESCNLLKLNAYINVKCCGDDMCNTF</sequence>
<dbReference type="OMA" id="KCMAMSD"/>
<dbReference type="GeneTree" id="ENSGT00940000168621"/>
<feature type="chain" id="PRO_5003580373" description="CD59 glycoprotein-like" evidence="1">
    <location>
        <begin position="41"/>
        <end position="113"/>
    </location>
</feature>
<dbReference type="SUPFAM" id="SSF57302">
    <property type="entry name" value="Snake toxin-like"/>
    <property type="match status" value="1"/>
</dbReference>
<organism evidence="2 3">
    <name type="scientific">Tetraodon nigroviridis</name>
    <name type="common">Spotted green pufferfish</name>
    <name type="synonym">Chelonodon nigroviridis</name>
    <dbReference type="NCBI Taxonomy" id="99883"/>
    <lineage>
        <taxon>Eukaryota</taxon>
        <taxon>Metazoa</taxon>
        <taxon>Chordata</taxon>
        <taxon>Craniata</taxon>
        <taxon>Vertebrata</taxon>
        <taxon>Euteleostomi</taxon>
        <taxon>Actinopterygii</taxon>
        <taxon>Neopterygii</taxon>
        <taxon>Teleostei</taxon>
        <taxon>Neoteleostei</taxon>
        <taxon>Acanthomorphata</taxon>
        <taxon>Eupercaria</taxon>
        <taxon>Tetraodontiformes</taxon>
        <taxon>Tetradontoidea</taxon>
        <taxon>Tetraodontidae</taxon>
        <taxon>Tetraodon</taxon>
    </lineage>
</organism>
<dbReference type="InterPro" id="IPR045860">
    <property type="entry name" value="Snake_toxin-like_sf"/>
</dbReference>
<keyword evidence="3" id="KW-1185">Reference proteome</keyword>
<evidence type="ECO:0008006" key="4">
    <source>
        <dbReference type="Google" id="ProtNLM"/>
    </source>
</evidence>
<reference evidence="2" key="3">
    <citation type="submission" date="2025-09" db="UniProtKB">
        <authorList>
            <consortium name="Ensembl"/>
        </authorList>
    </citation>
    <scope>IDENTIFICATION</scope>
</reference>
<keyword evidence="1" id="KW-0732">Signal</keyword>
<evidence type="ECO:0000313" key="2">
    <source>
        <dbReference type="Ensembl" id="ENSTNIP00000000610.1"/>
    </source>
</evidence>
<proteinExistence type="predicted"/>
<dbReference type="FunCoup" id="H3BX97">
    <property type="interactions" value="25"/>
</dbReference>
<dbReference type="STRING" id="99883.ENSTNIP00000000610"/>